<proteinExistence type="predicted"/>
<reference evidence="4" key="1">
    <citation type="submission" date="2016-06" db="UniProtKB">
        <authorList>
            <consortium name="WormBaseParasite"/>
        </authorList>
    </citation>
    <scope>IDENTIFICATION</scope>
</reference>
<dbReference type="SMART" id="SM00332">
    <property type="entry name" value="PP2Cc"/>
    <property type="match status" value="1"/>
</dbReference>
<dbReference type="InterPro" id="IPR036457">
    <property type="entry name" value="PPM-type-like_dom_sf"/>
</dbReference>
<dbReference type="AlphaFoldDB" id="A0A183IN08"/>
<dbReference type="CDD" id="cd00143">
    <property type="entry name" value="PP2Cc"/>
    <property type="match status" value="1"/>
</dbReference>
<evidence type="ECO:0000313" key="3">
    <source>
        <dbReference type="Proteomes" id="UP000270296"/>
    </source>
</evidence>
<dbReference type="GO" id="GO:0004741">
    <property type="term" value="F:[pyruvate dehydrogenase (acetyl-transferring)]-phosphatase activity"/>
    <property type="evidence" value="ECO:0007669"/>
    <property type="project" value="TreeGrafter"/>
</dbReference>
<dbReference type="InterPro" id="IPR001932">
    <property type="entry name" value="PPM-type_phosphatase-like_dom"/>
</dbReference>
<dbReference type="SUPFAM" id="SSF81606">
    <property type="entry name" value="PP2C-like"/>
    <property type="match status" value="1"/>
</dbReference>
<dbReference type="GO" id="GO:0005739">
    <property type="term" value="C:mitochondrion"/>
    <property type="evidence" value="ECO:0007669"/>
    <property type="project" value="TreeGrafter"/>
</dbReference>
<gene>
    <name evidence="2" type="ORF">SBAD_LOCUS5004</name>
</gene>
<dbReference type="InterPro" id="IPR015655">
    <property type="entry name" value="PP2C"/>
</dbReference>
<dbReference type="PANTHER" id="PTHR13832">
    <property type="entry name" value="PROTEIN PHOSPHATASE 2C"/>
    <property type="match status" value="1"/>
</dbReference>
<dbReference type="Gene3D" id="3.60.40.10">
    <property type="entry name" value="PPM-type phosphatase domain"/>
    <property type="match status" value="1"/>
</dbReference>
<protein>
    <submittedName>
        <fullName evidence="4">PPM-type phosphatase domain-containing protein</fullName>
    </submittedName>
</protein>
<sequence>MITLEEFGVTWLHNEGQDELRVSRDQKARPVIVPKDPAKMPMFAGYAETVNAGKTSLNEDQAVAKFLTFMKNTENASAHGKNETNLTTRFSTKQSFMADEQLLSEPRNSSVMKDDNQIEDEKALLPIAGGCTAVVALFLAGKLYVATAGDCRALLCSEKCTRQLSTVFTPLYERKRLQSIAYRHPNLLRKQFSRLIYSRTLTDADLNSKVFYQDWYMDGWAVKTVQPTDLLPSMIGFYNQKCRLFNTIAVTRGFGDHHLVTAKNGIQIKNFLSALPEVNVVDFSELNCLSHRDVLVLASDGLWNVLSTENVVQIITAGVNAHDENDVTTYTLIAEELVAAARGQSVDGITWLLDESKPASDDDISVFVIPLKFAFVPNSEDDVELLT</sequence>
<dbReference type="Proteomes" id="UP000270296">
    <property type="component" value="Unassembled WGS sequence"/>
</dbReference>
<dbReference type="PANTHER" id="PTHR13832:SF354">
    <property type="entry name" value="GM14138P"/>
    <property type="match status" value="1"/>
</dbReference>
<accession>A0A183IN08</accession>
<evidence type="ECO:0000313" key="4">
    <source>
        <dbReference type="WBParaSite" id="SBAD_0000520901-mRNA-1"/>
    </source>
</evidence>
<dbReference type="OrthoDB" id="5819029at2759"/>
<organism evidence="4">
    <name type="scientific">Soboliphyme baturini</name>
    <dbReference type="NCBI Taxonomy" id="241478"/>
    <lineage>
        <taxon>Eukaryota</taxon>
        <taxon>Metazoa</taxon>
        <taxon>Ecdysozoa</taxon>
        <taxon>Nematoda</taxon>
        <taxon>Enoplea</taxon>
        <taxon>Dorylaimia</taxon>
        <taxon>Dioctophymatida</taxon>
        <taxon>Dioctophymatoidea</taxon>
        <taxon>Soboliphymatidae</taxon>
        <taxon>Soboliphyme</taxon>
    </lineage>
</organism>
<reference evidence="2 3" key="2">
    <citation type="submission" date="2018-11" db="EMBL/GenBank/DDBJ databases">
        <authorList>
            <consortium name="Pathogen Informatics"/>
        </authorList>
    </citation>
    <scope>NUCLEOTIDE SEQUENCE [LARGE SCALE GENOMIC DNA]</scope>
</reference>
<dbReference type="Pfam" id="PF00481">
    <property type="entry name" value="PP2C"/>
    <property type="match status" value="2"/>
</dbReference>
<name>A0A183IN08_9BILA</name>
<dbReference type="WBParaSite" id="SBAD_0000520901-mRNA-1">
    <property type="protein sequence ID" value="SBAD_0000520901-mRNA-1"/>
    <property type="gene ID" value="SBAD_0000520901"/>
</dbReference>
<dbReference type="PROSITE" id="PS51746">
    <property type="entry name" value="PPM_2"/>
    <property type="match status" value="1"/>
</dbReference>
<keyword evidence="3" id="KW-1185">Reference proteome</keyword>
<evidence type="ECO:0000313" key="2">
    <source>
        <dbReference type="EMBL" id="VDP05990.1"/>
    </source>
</evidence>
<dbReference type="EMBL" id="UZAM01008690">
    <property type="protein sequence ID" value="VDP05990.1"/>
    <property type="molecule type" value="Genomic_DNA"/>
</dbReference>
<evidence type="ECO:0000259" key="1">
    <source>
        <dbReference type="PROSITE" id="PS51746"/>
    </source>
</evidence>
<feature type="domain" description="PPM-type phosphatase" evidence="1">
    <location>
        <begin position="43"/>
        <end position="371"/>
    </location>
</feature>